<evidence type="ECO:0000256" key="7">
    <source>
        <dbReference type="ARBA" id="ARBA00022771"/>
    </source>
</evidence>
<dbReference type="SMART" id="SM00493">
    <property type="entry name" value="TOPRIM"/>
    <property type="match status" value="1"/>
</dbReference>
<comment type="domain">
    <text evidence="12">Contains an N-terminal zinc-binding domain, a central core domain that contains the primase activity, and a C-terminal DnaB-binding domain.</text>
</comment>
<keyword evidence="1 12" id="KW-0240">DNA-directed RNA polymerase</keyword>
<comment type="function">
    <text evidence="12 13">RNA polymerase that catalyzes the synthesis of short RNA molecules used as primers for DNA polymerase during DNA replication.</text>
</comment>
<keyword evidence="6 12" id="KW-0479">Metal-binding</keyword>
<sequence>MAGRIPKDFIDDLIARTDIVELVDSRVKLKKAGKNYQACCPFHSEKSPSFTVSQDKQFYHCFGCGAHGNAISFVIEYDRLEFPEAVEELARFHSLEVPREQGSKPGPSPQQKAQIADDYELMEQAARFFEHQLKNHEQKSKPIDYLKQRGLSGEIVKAFGIGYAPPEWDSIFKAFGKTPDKQQQLLDLKLITENDNRRRYDFFRDRIMFPIRDKRGRVIGFGGRVLEDGGPKYLNSPETRIFHKGHELYGFYQAKQANRKLERLLIVEGYMDVVALAQHGIDYAVASLGTSTTPEHIQMLFRAAPEIICCYDGDRAGREAAWRALENALPYLKDSVKMTFLFLPDGEDPDTLVRKTGQQEFETLLSEKAVPLSQFFFDNLLAQHNVGSSEGKAALTQAANAYIEQIKAENLVQLLNEELRKKIKADSYRADILQDIKQANAVGKARALDYQLPNKTNISPVRKLLRLMLLHPKLASQHPEIQPRALNPDFIKGLHVLIKMHDFCVNKTTITTGHVLEHFRGDPEAKFLNQLLQVDHDADDARPDKQYIDSFNRLIEQQLKARYQQLLAKGSSMTADEKQEFKLLTQTKATYSAE</sequence>
<dbReference type="Gene3D" id="1.10.860.10">
    <property type="entry name" value="DNAb Helicase, Chain A"/>
    <property type="match status" value="1"/>
</dbReference>
<dbReference type="NCBIfam" id="TIGR01391">
    <property type="entry name" value="dnaG"/>
    <property type="match status" value="1"/>
</dbReference>
<evidence type="ECO:0000256" key="1">
    <source>
        <dbReference type="ARBA" id="ARBA00022478"/>
    </source>
</evidence>
<evidence type="ECO:0000256" key="8">
    <source>
        <dbReference type="ARBA" id="ARBA00022833"/>
    </source>
</evidence>
<dbReference type="SUPFAM" id="SSF57783">
    <property type="entry name" value="Zinc beta-ribbon"/>
    <property type="match status" value="1"/>
</dbReference>
<evidence type="ECO:0000256" key="6">
    <source>
        <dbReference type="ARBA" id="ARBA00022723"/>
    </source>
</evidence>
<dbReference type="EMBL" id="BAAAFD010000003">
    <property type="protein sequence ID" value="GAA0855344.1"/>
    <property type="molecule type" value="Genomic_DNA"/>
</dbReference>
<dbReference type="CDD" id="cd03364">
    <property type="entry name" value="TOPRIM_DnaG_primases"/>
    <property type="match status" value="1"/>
</dbReference>
<keyword evidence="2 12" id="KW-0639">Primosome</keyword>
<dbReference type="Pfam" id="PF13155">
    <property type="entry name" value="Toprim_2"/>
    <property type="match status" value="1"/>
</dbReference>
<dbReference type="InterPro" id="IPR016136">
    <property type="entry name" value="DNA_helicase_N/primase_C"/>
</dbReference>
<dbReference type="InterPro" id="IPR036977">
    <property type="entry name" value="DNA_primase_Znf_CHC2"/>
</dbReference>
<dbReference type="Proteomes" id="UP001500359">
    <property type="component" value="Unassembled WGS sequence"/>
</dbReference>
<evidence type="ECO:0000256" key="2">
    <source>
        <dbReference type="ARBA" id="ARBA00022515"/>
    </source>
</evidence>
<evidence type="ECO:0000256" key="10">
    <source>
        <dbReference type="ARBA" id="ARBA00023125"/>
    </source>
</evidence>
<dbReference type="InterPro" id="IPR037068">
    <property type="entry name" value="DNA_primase_core_N_sf"/>
</dbReference>
<feature type="domain" description="Toprim" evidence="14">
    <location>
        <begin position="262"/>
        <end position="344"/>
    </location>
</feature>
<dbReference type="PIRSF" id="PIRSF002811">
    <property type="entry name" value="DnaG"/>
    <property type="match status" value="1"/>
</dbReference>
<comment type="similarity">
    <text evidence="12 13">Belongs to the DnaG primase family.</text>
</comment>
<evidence type="ECO:0000256" key="13">
    <source>
        <dbReference type="PIRNR" id="PIRNR002811"/>
    </source>
</evidence>
<gene>
    <name evidence="12 15" type="primary">dnaG</name>
    <name evidence="15" type="ORF">GCM10009114_14040</name>
</gene>
<dbReference type="InterPro" id="IPR034151">
    <property type="entry name" value="TOPRIM_DnaG_bac"/>
</dbReference>
<dbReference type="HAMAP" id="MF_00974">
    <property type="entry name" value="DNA_primase_DnaG"/>
    <property type="match status" value="1"/>
</dbReference>
<name>A0ABP3WQL7_9ALTE</name>
<dbReference type="InterPro" id="IPR006295">
    <property type="entry name" value="DNA_primase_DnaG"/>
</dbReference>
<dbReference type="InterPro" id="IPR050219">
    <property type="entry name" value="DnaG_primase"/>
</dbReference>
<dbReference type="SUPFAM" id="SSF56731">
    <property type="entry name" value="DNA primase core"/>
    <property type="match status" value="1"/>
</dbReference>
<dbReference type="Pfam" id="PF01807">
    <property type="entry name" value="Zn_ribbon_DnaG"/>
    <property type="match status" value="1"/>
</dbReference>
<accession>A0ABP3WQL7</accession>
<dbReference type="Gene3D" id="1.20.50.20">
    <property type="entry name" value="DnaG, RNA polymerase domain, helical bundle"/>
    <property type="match status" value="1"/>
</dbReference>
<dbReference type="InterPro" id="IPR002694">
    <property type="entry name" value="Znf_CHC2"/>
</dbReference>
<dbReference type="InterPro" id="IPR030846">
    <property type="entry name" value="DnaG_bac"/>
</dbReference>
<dbReference type="Pfam" id="PF08278">
    <property type="entry name" value="DnaG_DnaB_bind"/>
    <property type="match status" value="1"/>
</dbReference>
<dbReference type="SMART" id="SM00400">
    <property type="entry name" value="ZnF_CHCC"/>
    <property type="match status" value="1"/>
</dbReference>
<comment type="cofactor">
    <cofactor evidence="12 13">
        <name>Zn(2+)</name>
        <dbReference type="ChEBI" id="CHEBI:29105"/>
    </cofactor>
    <text evidence="12 13">Binds 1 zinc ion per monomer.</text>
</comment>
<dbReference type="InterPro" id="IPR013173">
    <property type="entry name" value="DNA_primase_DnaG_DnaB-bd_dom"/>
</dbReference>
<dbReference type="EC" id="2.7.7.101" evidence="12"/>
<keyword evidence="9" id="KW-0460">Magnesium</keyword>
<comment type="caution">
    <text evidence="15">The sequence shown here is derived from an EMBL/GenBank/DDBJ whole genome shotgun (WGS) entry which is preliminary data.</text>
</comment>
<dbReference type="Gene3D" id="3.90.980.10">
    <property type="entry name" value="DNA primase, catalytic core, N-terminal domain"/>
    <property type="match status" value="1"/>
</dbReference>
<dbReference type="InterPro" id="IPR006171">
    <property type="entry name" value="TOPRIM_dom"/>
</dbReference>
<proteinExistence type="inferred from homology"/>
<keyword evidence="16" id="KW-1185">Reference proteome</keyword>
<dbReference type="InterPro" id="IPR019475">
    <property type="entry name" value="DNA_primase_DnaB-bd"/>
</dbReference>
<dbReference type="Gene3D" id="3.90.580.10">
    <property type="entry name" value="Zinc finger, CHC2-type domain"/>
    <property type="match status" value="1"/>
</dbReference>
<comment type="catalytic activity">
    <reaction evidence="12">
        <text>ssDNA + n NTP = ssDNA/pppN(pN)n-1 hybrid + (n-1) diphosphate.</text>
        <dbReference type="EC" id="2.7.7.101"/>
    </reaction>
</comment>
<evidence type="ECO:0000256" key="9">
    <source>
        <dbReference type="ARBA" id="ARBA00022842"/>
    </source>
</evidence>
<keyword evidence="8 12" id="KW-0862">Zinc</keyword>
<evidence type="ECO:0000256" key="5">
    <source>
        <dbReference type="ARBA" id="ARBA00022705"/>
    </source>
</evidence>
<organism evidence="15 16">
    <name type="scientific">Aliiglaciecola litoralis</name>
    <dbReference type="NCBI Taxonomy" id="582857"/>
    <lineage>
        <taxon>Bacteria</taxon>
        <taxon>Pseudomonadati</taxon>
        <taxon>Pseudomonadota</taxon>
        <taxon>Gammaproteobacteria</taxon>
        <taxon>Alteromonadales</taxon>
        <taxon>Alteromonadaceae</taxon>
        <taxon>Aliiglaciecola</taxon>
    </lineage>
</organism>
<evidence type="ECO:0000256" key="12">
    <source>
        <dbReference type="HAMAP-Rule" id="MF_00974"/>
    </source>
</evidence>
<evidence type="ECO:0000256" key="3">
    <source>
        <dbReference type="ARBA" id="ARBA00022679"/>
    </source>
</evidence>
<comment type="subunit">
    <text evidence="12">Monomer. Interacts with DnaB.</text>
</comment>
<dbReference type="Pfam" id="PF08275">
    <property type="entry name" value="DNAG_N"/>
    <property type="match status" value="1"/>
</dbReference>
<evidence type="ECO:0000259" key="14">
    <source>
        <dbReference type="PROSITE" id="PS50880"/>
    </source>
</evidence>
<keyword evidence="7 12" id="KW-0863">Zinc-finger</keyword>
<evidence type="ECO:0000256" key="4">
    <source>
        <dbReference type="ARBA" id="ARBA00022695"/>
    </source>
</evidence>
<keyword evidence="10 12" id="KW-0238">DNA-binding</keyword>
<dbReference type="SUPFAM" id="SSF117023">
    <property type="entry name" value="DNA primase DnaG, C-terminal domain"/>
    <property type="match status" value="1"/>
</dbReference>
<dbReference type="SMART" id="SM00766">
    <property type="entry name" value="DnaG_DnaB_bind"/>
    <property type="match status" value="1"/>
</dbReference>
<keyword evidence="5 12" id="KW-0235">DNA replication</keyword>
<dbReference type="RefSeq" id="WP_343858062.1">
    <property type="nucleotide sequence ID" value="NZ_BAAAFD010000003.1"/>
</dbReference>
<dbReference type="InterPro" id="IPR013264">
    <property type="entry name" value="DNAG_N"/>
</dbReference>
<evidence type="ECO:0000313" key="16">
    <source>
        <dbReference type="Proteomes" id="UP001500359"/>
    </source>
</evidence>
<keyword evidence="4 12" id="KW-0548">Nucleotidyltransferase</keyword>
<keyword evidence="11 12" id="KW-0804">Transcription</keyword>
<dbReference type="Pfam" id="PF10410">
    <property type="entry name" value="DnaB_bind"/>
    <property type="match status" value="1"/>
</dbReference>
<dbReference type="PANTHER" id="PTHR30313">
    <property type="entry name" value="DNA PRIMASE"/>
    <property type="match status" value="1"/>
</dbReference>
<dbReference type="Gene3D" id="3.40.1360.10">
    <property type="match status" value="1"/>
</dbReference>
<evidence type="ECO:0000313" key="15">
    <source>
        <dbReference type="EMBL" id="GAA0855344.1"/>
    </source>
</evidence>
<feature type="zinc finger region" description="CHC2-type" evidence="12">
    <location>
        <begin position="40"/>
        <end position="64"/>
    </location>
</feature>
<dbReference type="PROSITE" id="PS50880">
    <property type="entry name" value="TOPRIM"/>
    <property type="match status" value="1"/>
</dbReference>
<reference evidence="16" key="1">
    <citation type="journal article" date="2019" name="Int. J. Syst. Evol. Microbiol.">
        <title>The Global Catalogue of Microorganisms (GCM) 10K type strain sequencing project: providing services to taxonomists for standard genome sequencing and annotation.</title>
        <authorList>
            <consortium name="The Broad Institute Genomics Platform"/>
            <consortium name="The Broad Institute Genome Sequencing Center for Infectious Disease"/>
            <person name="Wu L."/>
            <person name="Ma J."/>
        </authorList>
    </citation>
    <scope>NUCLEOTIDE SEQUENCE [LARGE SCALE GENOMIC DNA]</scope>
    <source>
        <strain evidence="16">JCM 15896</strain>
    </source>
</reference>
<evidence type="ECO:0000256" key="11">
    <source>
        <dbReference type="ARBA" id="ARBA00023163"/>
    </source>
</evidence>
<keyword evidence="3 12" id="KW-0808">Transferase</keyword>
<dbReference type="PANTHER" id="PTHR30313:SF2">
    <property type="entry name" value="DNA PRIMASE"/>
    <property type="match status" value="1"/>
</dbReference>
<protein>
    <recommendedName>
        <fullName evidence="12 13">DNA primase</fullName>
        <ecNumber evidence="12">2.7.7.101</ecNumber>
    </recommendedName>
</protein>